<dbReference type="Proteomes" id="UP001320706">
    <property type="component" value="Unassembled WGS sequence"/>
</dbReference>
<comment type="caution">
    <text evidence="1">The sequence shown here is derived from an EMBL/GenBank/DDBJ whole genome shotgun (WGS) entry which is preliminary data.</text>
</comment>
<organism evidence="1 2">
    <name type="scientific">Zalaria obscura</name>
    <dbReference type="NCBI Taxonomy" id="2024903"/>
    <lineage>
        <taxon>Eukaryota</taxon>
        <taxon>Fungi</taxon>
        <taxon>Dikarya</taxon>
        <taxon>Ascomycota</taxon>
        <taxon>Pezizomycotina</taxon>
        <taxon>Dothideomycetes</taxon>
        <taxon>Dothideomycetidae</taxon>
        <taxon>Dothideales</taxon>
        <taxon>Zalariaceae</taxon>
        <taxon>Zalaria</taxon>
    </lineage>
</organism>
<evidence type="ECO:0000313" key="2">
    <source>
        <dbReference type="Proteomes" id="UP001320706"/>
    </source>
</evidence>
<name>A0ACC3SBH4_9PEZI</name>
<dbReference type="EMBL" id="JAMKPW020000022">
    <property type="protein sequence ID" value="KAK8206547.1"/>
    <property type="molecule type" value="Genomic_DNA"/>
</dbReference>
<proteinExistence type="predicted"/>
<protein>
    <submittedName>
        <fullName evidence="1">Uncharacterized protein</fullName>
    </submittedName>
</protein>
<accession>A0ACC3SBH4</accession>
<sequence>MHLEAFLATFLETYLPADSSSSSAPGGWMTIAISSTTRTPALTAALHALSMTKLARAQNDRPLLTAGMQAHGYALRVLQSAIYDTQRAWEDQTLAAVRVLSTYELHESTMSSTVGWIKHEEVRGLQFRKSSFFSEQRWLTEPWARRPKSTAQQLYDIGLHIPALLECLGDAPPLLPSARTQHYASILQRCRQIDQRLETWSNGLTDAAGGSATLYWTAAPGPDATDLLFPFKDMLVFLDIEVADTMTVYWSLRLLVLATMRMLIPAHEPTVTRTGAHITEYALRIAKAVPYCMAPKAGYIGVHRIMFPLRVAMEAFKRRGLANEEEWCRTTLEALRKRGVMFGADIVQTQDHGWK</sequence>
<gene>
    <name evidence="1" type="ORF">M8818_004380</name>
</gene>
<reference evidence="1" key="1">
    <citation type="submission" date="2024-02" db="EMBL/GenBank/DDBJ databases">
        <title>Metagenome Assembled Genome of Zalaria obscura JY119.</title>
        <authorList>
            <person name="Vighnesh L."/>
            <person name="Jagadeeshwari U."/>
            <person name="Venkata Ramana C."/>
            <person name="Sasikala C."/>
        </authorList>
    </citation>
    <scope>NUCLEOTIDE SEQUENCE</scope>
    <source>
        <strain evidence="1">JY119</strain>
    </source>
</reference>
<evidence type="ECO:0000313" key="1">
    <source>
        <dbReference type="EMBL" id="KAK8206547.1"/>
    </source>
</evidence>
<keyword evidence="2" id="KW-1185">Reference proteome</keyword>